<evidence type="ECO:0000313" key="2">
    <source>
        <dbReference type="EMBL" id="WPK25264.1"/>
    </source>
</evidence>
<feature type="domain" description="Sld7 C-terminal" evidence="1">
    <location>
        <begin position="183"/>
        <end position="263"/>
    </location>
</feature>
<organism evidence="2 3">
    <name type="scientific">Australozyma saopauloensis</name>
    <dbReference type="NCBI Taxonomy" id="291208"/>
    <lineage>
        <taxon>Eukaryota</taxon>
        <taxon>Fungi</taxon>
        <taxon>Dikarya</taxon>
        <taxon>Ascomycota</taxon>
        <taxon>Saccharomycotina</taxon>
        <taxon>Pichiomycetes</taxon>
        <taxon>Metschnikowiaceae</taxon>
        <taxon>Australozyma</taxon>
    </lineage>
</organism>
<name>A0AAX4HA33_9ASCO</name>
<reference evidence="2 3" key="1">
    <citation type="submission" date="2023-10" db="EMBL/GenBank/DDBJ databases">
        <title>Draft Genome Sequence of Candida saopaulonensis from a very Premature Infant with Sepsis.</title>
        <authorList>
            <person name="Ning Y."/>
            <person name="Dai R."/>
            <person name="Xiao M."/>
            <person name="Xu Y."/>
            <person name="Yan Q."/>
            <person name="Zhang L."/>
        </authorList>
    </citation>
    <scope>NUCLEOTIDE SEQUENCE [LARGE SCALE GENOMIC DNA]</scope>
    <source>
        <strain evidence="2 3">19XY460</strain>
    </source>
</reference>
<accession>A0AAX4HA33</accession>
<sequence length="268" mass="30059">MPTVALTLKTAQSDFRDIQICSPEDAPYLRAPAHLVFVALVNYKLIPLYLVSNGPYPVYSDDNDTEAFFIRSLVCQNMNVGLLAKCPELDGDLFVVFYVDELSSGIKCFCLDFSIIAQALEFREMTQDSENTYYVSRTKWGSLRSDTSVFDRVLENKSSRKSFTQSPSEATTHTSLLLTTPAQISLAINKIILLGLRLRGLTASGLSSAKDKIAIREIHQMTRKATLFAVRKFKYDFNAGETHHELLLSVLQDIVESLLQAFVDIPKK</sequence>
<dbReference type="Proteomes" id="UP001338582">
    <property type="component" value="Chromosome 3"/>
</dbReference>
<keyword evidence="3" id="KW-1185">Reference proteome</keyword>
<protein>
    <recommendedName>
        <fullName evidence="1">Sld7 C-terminal domain-containing protein</fullName>
    </recommendedName>
</protein>
<evidence type="ECO:0000313" key="3">
    <source>
        <dbReference type="Proteomes" id="UP001338582"/>
    </source>
</evidence>
<gene>
    <name evidence="2" type="ORF">PUMCH_002574</name>
</gene>
<dbReference type="AlphaFoldDB" id="A0AAX4HA33"/>
<evidence type="ECO:0000259" key="1">
    <source>
        <dbReference type="Pfam" id="PF18596"/>
    </source>
</evidence>
<dbReference type="EMBL" id="CP138896">
    <property type="protein sequence ID" value="WPK25264.1"/>
    <property type="molecule type" value="Genomic_DNA"/>
</dbReference>
<dbReference type="GeneID" id="88173638"/>
<dbReference type="InterPro" id="IPR041260">
    <property type="entry name" value="Sld7_C"/>
</dbReference>
<proteinExistence type="predicted"/>
<dbReference type="KEGG" id="asau:88173638"/>
<dbReference type="RefSeq" id="XP_062877646.1">
    <property type="nucleotide sequence ID" value="XM_063021576.1"/>
</dbReference>
<dbReference type="Pfam" id="PF18596">
    <property type="entry name" value="Sld7_C"/>
    <property type="match status" value="1"/>
</dbReference>